<evidence type="ECO:0000313" key="3">
    <source>
        <dbReference type="Proteomes" id="UP000290289"/>
    </source>
</evidence>
<name>A0A498KR28_MALDO</name>
<comment type="caution">
    <text evidence="2">The sequence shown here is derived from an EMBL/GenBank/DDBJ whole genome shotgun (WGS) entry which is preliminary data.</text>
</comment>
<proteinExistence type="predicted"/>
<feature type="region of interest" description="Disordered" evidence="1">
    <location>
        <begin position="1"/>
        <end position="29"/>
    </location>
</feature>
<accession>A0A498KR28</accession>
<gene>
    <name evidence="2" type="ORF">DVH24_023078</name>
</gene>
<keyword evidence="3" id="KW-1185">Reference proteome</keyword>
<feature type="compositionally biased region" description="Basic and acidic residues" evidence="1">
    <location>
        <begin position="200"/>
        <end position="213"/>
    </location>
</feature>
<evidence type="ECO:0000256" key="1">
    <source>
        <dbReference type="SAM" id="MobiDB-lite"/>
    </source>
</evidence>
<dbReference type="AlphaFoldDB" id="A0A498KR28"/>
<dbReference type="EMBL" id="RDQH01000327">
    <property type="protein sequence ID" value="RXI08934.1"/>
    <property type="molecule type" value="Genomic_DNA"/>
</dbReference>
<dbReference type="STRING" id="3750.A0A498KR28"/>
<protein>
    <submittedName>
        <fullName evidence="2">Uncharacterized protein</fullName>
    </submittedName>
</protein>
<organism evidence="2 3">
    <name type="scientific">Malus domestica</name>
    <name type="common">Apple</name>
    <name type="synonym">Pyrus malus</name>
    <dbReference type="NCBI Taxonomy" id="3750"/>
    <lineage>
        <taxon>Eukaryota</taxon>
        <taxon>Viridiplantae</taxon>
        <taxon>Streptophyta</taxon>
        <taxon>Embryophyta</taxon>
        <taxon>Tracheophyta</taxon>
        <taxon>Spermatophyta</taxon>
        <taxon>Magnoliopsida</taxon>
        <taxon>eudicotyledons</taxon>
        <taxon>Gunneridae</taxon>
        <taxon>Pentapetalae</taxon>
        <taxon>rosids</taxon>
        <taxon>fabids</taxon>
        <taxon>Rosales</taxon>
        <taxon>Rosaceae</taxon>
        <taxon>Amygdaloideae</taxon>
        <taxon>Maleae</taxon>
        <taxon>Malus</taxon>
    </lineage>
</organism>
<reference evidence="2 3" key="1">
    <citation type="submission" date="2018-10" db="EMBL/GenBank/DDBJ databases">
        <title>A high-quality apple genome assembly.</title>
        <authorList>
            <person name="Hu J."/>
        </authorList>
    </citation>
    <scope>NUCLEOTIDE SEQUENCE [LARGE SCALE GENOMIC DNA]</scope>
    <source>
        <strain evidence="3">cv. HFTH1</strain>
        <tissue evidence="2">Young leaf</tissue>
    </source>
</reference>
<dbReference type="Proteomes" id="UP000290289">
    <property type="component" value="Chromosome 1"/>
</dbReference>
<sequence length="244" mass="26357">MDVLTAKPRGTLGPGASSPTPRISTCAADDRSPLPVLRSYACKSILKCKLETTKRPTSSSLSSSAPWVPAAVPDPGHLTVKFQDSSLQTFPPSGTQGKISGGALPLCDADDTFSKPVSSSDEPQQGGWLRVFSGAFLIPTTLKLVCTNGPSSKNQNSSFQFSNGFFSFSSRRPFPAQKLPVRIRRSVIVFAKKNINKEKKKEDNHNFASKPDEATGPFPESVLLKQKKVQEDGNLLPEFTDAEE</sequence>
<evidence type="ECO:0000313" key="2">
    <source>
        <dbReference type="EMBL" id="RXI08934.1"/>
    </source>
</evidence>
<feature type="region of interest" description="Disordered" evidence="1">
    <location>
        <begin position="200"/>
        <end position="220"/>
    </location>
</feature>